<dbReference type="Pfam" id="PF08447">
    <property type="entry name" value="PAS_3"/>
    <property type="match status" value="1"/>
</dbReference>
<dbReference type="Gene3D" id="3.30.70.270">
    <property type="match status" value="1"/>
</dbReference>
<dbReference type="PROSITE" id="PS50887">
    <property type="entry name" value="GGDEF"/>
    <property type="match status" value="1"/>
</dbReference>
<protein>
    <submittedName>
        <fullName evidence="4">Sensor domain-containing diguanylate cyclase</fullName>
    </submittedName>
</protein>
<dbReference type="AlphaFoldDB" id="A0A6G9QPR2"/>
<dbReference type="Gene3D" id="3.30.450.20">
    <property type="entry name" value="PAS domain"/>
    <property type="match status" value="1"/>
</dbReference>
<dbReference type="InterPro" id="IPR035965">
    <property type="entry name" value="PAS-like_dom_sf"/>
</dbReference>
<keyword evidence="1" id="KW-0175">Coiled coil</keyword>
<dbReference type="KEGG" id="saes:HBH39_03425"/>
<dbReference type="InterPro" id="IPR000160">
    <property type="entry name" value="GGDEF_dom"/>
</dbReference>
<gene>
    <name evidence="4" type="ORF">HBH39_03425</name>
</gene>
<dbReference type="SMART" id="SM00267">
    <property type="entry name" value="GGDEF"/>
    <property type="match status" value="1"/>
</dbReference>
<dbReference type="NCBIfam" id="TIGR00229">
    <property type="entry name" value="sensory_box"/>
    <property type="match status" value="1"/>
</dbReference>
<dbReference type="SUPFAM" id="SSF55785">
    <property type="entry name" value="PYP-like sensor domain (PAS domain)"/>
    <property type="match status" value="1"/>
</dbReference>
<evidence type="ECO:0000313" key="4">
    <source>
        <dbReference type="EMBL" id="QIR16093.1"/>
    </source>
</evidence>
<dbReference type="CDD" id="cd01949">
    <property type="entry name" value="GGDEF"/>
    <property type="match status" value="1"/>
</dbReference>
<dbReference type="EMBL" id="CP050313">
    <property type="protein sequence ID" value="QIR16093.1"/>
    <property type="molecule type" value="Genomic_DNA"/>
</dbReference>
<dbReference type="InterPro" id="IPR043128">
    <property type="entry name" value="Rev_trsase/Diguanyl_cyclase"/>
</dbReference>
<dbReference type="Pfam" id="PF00990">
    <property type="entry name" value="GGDEF"/>
    <property type="match status" value="1"/>
</dbReference>
<organism evidence="4 5">
    <name type="scientific">Shewanella aestuarii</name>
    <dbReference type="NCBI Taxonomy" id="1028752"/>
    <lineage>
        <taxon>Bacteria</taxon>
        <taxon>Pseudomonadati</taxon>
        <taxon>Pseudomonadota</taxon>
        <taxon>Gammaproteobacteria</taxon>
        <taxon>Alteromonadales</taxon>
        <taxon>Shewanellaceae</taxon>
        <taxon>Shewanella</taxon>
    </lineage>
</organism>
<dbReference type="PROSITE" id="PS50113">
    <property type="entry name" value="PAC"/>
    <property type="match status" value="1"/>
</dbReference>
<dbReference type="InterPro" id="IPR001610">
    <property type="entry name" value="PAC"/>
</dbReference>
<dbReference type="InterPro" id="IPR013655">
    <property type="entry name" value="PAS_fold_3"/>
</dbReference>
<evidence type="ECO:0000259" key="3">
    <source>
        <dbReference type="PROSITE" id="PS50887"/>
    </source>
</evidence>
<dbReference type="SMART" id="SM00086">
    <property type="entry name" value="PAC"/>
    <property type="match status" value="1"/>
</dbReference>
<dbReference type="PANTHER" id="PTHR44757">
    <property type="entry name" value="DIGUANYLATE CYCLASE DGCP"/>
    <property type="match status" value="1"/>
</dbReference>
<dbReference type="InterPro" id="IPR029787">
    <property type="entry name" value="Nucleotide_cyclase"/>
</dbReference>
<dbReference type="InterPro" id="IPR000700">
    <property type="entry name" value="PAS-assoc_C"/>
</dbReference>
<name>A0A6G9QPR2_9GAMM</name>
<evidence type="ECO:0000256" key="1">
    <source>
        <dbReference type="SAM" id="Coils"/>
    </source>
</evidence>
<dbReference type="InterPro" id="IPR052155">
    <property type="entry name" value="Biofilm_reg_signaling"/>
</dbReference>
<feature type="domain" description="PAC" evidence="2">
    <location>
        <begin position="123"/>
        <end position="176"/>
    </location>
</feature>
<dbReference type="PANTHER" id="PTHR44757:SF2">
    <property type="entry name" value="BIOFILM ARCHITECTURE MAINTENANCE PROTEIN MBAA"/>
    <property type="match status" value="1"/>
</dbReference>
<dbReference type="SUPFAM" id="SSF55073">
    <property type="entry name" value="Nucleotide cyclase"/>
    <property type="match status" value="1"/>
</dbReference>
<proteinExistence type="predicted"/>
<sequence length="342" mass="38822">MDSLTPELQQLHDKIRKLEAQLADCMAQNAELTQDKQRLKQTLKLTEEKLNATLDGNGLCLWEQDIPSGNLIMYNQEWGALLGYTLEERPAHIDSWKSHLHPDDKDWVIKAFYDHVEGKEDIYRAVHRMIHKDGSVSWVSDRGRIIEYNEDGKPKRIMGTHTDITQEKRYEQELARLAHYDPLTNLLNRNALKSHYQKNFKHPQAKGTLIFIDLDGFKGINDKAGHRIGDLLLIHVANTISQTAKTLLGTGQHAIARIGGDEFVILTTAHQAEILAPFTQTLLQQFNQPTSIEQHKTQIGLSIGVCTFSAPTTFAHAYEQADKAMYQVKQQGKHDVAFVSLL</sequence>
<dbReference type="RefSeq" id="WP_167679945.1">
    <property type="nucleotide sequence ID" value="NZ_CP050313.1"/>
</dbReference>
<reference evidence="4 5" key="1">
    <citation type="submission" date="2020-03" db="EMBL/GenBank/DDBJ databases">
        <title>Complete genome sequence of Shewanella sp.</title>
        <authorList>
            <person name="Kim Y.-S."/>
            <person name="Kim S.-J."/>
            <person name="Jung H.-K."/>
            <person name="Kim K.-H."/>
        </authorList>
    </citation>
    <scope>NUCLEOTIDE SEQUENCE [LARGE SCALE GENOMIC DNA]</scope>
    <source>
        <strain evidence="4 5">PN3F2</strain>
    </source>
</reference>
<feature type="domain" description="GGDEF" evidence="3">
    <location>
        <begin position="205"/>
        <end position="341"/>
    </location>
</feature>
<accession>A0A6G9QPR2</accession>
<dbReference type="InterPro" id="IPR000014">
    <property type="entry name" value="PAS"/>
</dbReference>
<dbReference type="Proteomes" id="UP000502608">
    <property type="component" value="Chromosome"/>
</dbReference>
<keyword evidence="5" id="KW-1185">Reference proteome</keyword>
<dbReference type="NCBIfam" id="TIGR00254">
    <property type="entry name" value="GGDEF"/>
    <property type="match status" value="1"/>
</dbReference>
<feature type="coiled-coil region" evidence="1">
    <location>
        <begin position="1"/>
        <end position="49"/>
    </location>
</feature>
<dbReference type="CDD" id="cd00130">
    <property type="entry name" value="PAS"/>
    <property type="match status" value="1"/>
</dbReference>
<evidence type="ECO:0000313" key="5">
    <source>
        <dbReference type="Proteomes" id="UP000502608"/>
    </source>
</evidence>
<evidence type="ECO:0000259" key="2">
    <source>
        <dbReference type="PROSITE" id="PS50113"/>
    </source>
</evidence>